<feature type="domain" description="Ndc10" evidence="1">
    <location>
        <begin position="204"/>
        <end position="298"/>
    </location>
</feature>
<dbReference type="AlphaFoldDB" id="A0A2P4WZA4"/>
<dbReference type="InterPro" id="IPR031872">
    <property type="entry name" value="NDC10_II"/>
</dbReference>
<gene>
    <name evidence="2" type="ORF">PHPALM_36704</name>
</gene>
<dbReference type="GO" id="GO:0003677">
    <property type="term" value="F:DNA binding"/>
    <property type="evidence" value="ECO:0007669"/>
    <property type="project" value="InterPro"/>
</dbReference>
<reference evidence="2 3" key="1">
    <citation type="journal article" date="2017" name="Genome Biol. Evol.">
        <title>Phytophthora megakarya and P. palmivora, closely related causal agents of cacao black pod rot, underwent increases in genome sizes and gene numbers by different mechanisms.</title>
        <authorList>
            <person name="Ali S.S."/>
            <person name="Shao J."/>
            <person name="Lary D.J."/>
            <person name="Kronmiller B."/>
            <person name="Shen D."/>
            <person name="Strem M.D."/>
            <person name="Amoako-Attah I."/>
            <person name="Akrofi A.Y."/>
            <person name="Begoude B.A."/>
            <person name="Ten Hoopen G.M."/>
            <person name="Coulibaly K."/>
            <person name="Kebe B.I."/>
            <person name="Melnick R.L."/>
            <person name="Guiltinan M.J."/>
            <person name="Tyler B.M."/>
            <person name="Meinhardt L.W."/>
            <person name="Bailey B.A."/>
        </authorList>
    </citation>
    <scope>NUCLEOTIDE SEQUENCE [LARGE SCALE GENOMIC DNA]</scope>
    <source>
        <strain evidence="3">sbr112.9</strain>
    </source>
</reference>
<name>A0A2P4WZA4_9STRA</name>
<dbReference type="InterPro" id="IPR038279">
    <property type="entry name" value="Ndc10_dom2_sf"/>
</dbReference>
<dbReference type="Pfam" id="PF16787">
    <property type="entry name" value="NDC10_II"/>
    <property type="match status" value="1"/>
</dbReference>
<dbReference type="EMBL" id="NCKW01020190">
    <property type="protein sequence ID" value="POM58626.1"/>
    <property type="molecule type" value="Genomic_DNA"/>
</dbReference>
<comment type="caution">
    <text evidence="2">The sequence shown here is derived from an EMBL/GenBank/DDBJ whole genome shotgun (WGS) entry which is preliminary data.</text>
</comment>
<organism evidence="2 3">
    <name type="scientific">Phytophthora palmivora</name>
    <dbReference type="NCBI Taxonomy" id="4796"/>
    <lineage>
        <taxon>Eukaryota</taxon>
        <taxon>Sar</taxon>
        <taxon>Stramenopiles</taxon>
        <taxon>Oomycota</taxon>
        <taxon>Peronosporomycetes</taxon>
        <taxon>Peronosporales</taxon>
        <taxon>Peronosporaceae</taxon>
        <taxon>Phytophthora</taxon>
    </lineage>
</organism>
<evidence type="ECO:0000259" key="1">
    <source>
        <dbReference type="Pfam" id="PF16787"/>
    </source>
</evidence>
<dbReference type="Proteomes" id="UP000237271">
    <property type="component" value="Unassembled WGS sequence"/>
</dbReference>
<dbReference type="Gene3D" id="1.10.443.20">
    <property type="entry name" value="Centromere DNA-binding protein complex CBF3 subunit, domain 2"/>
    <property type="match status" value="1"/>
</dbReference>
<evidence type="ECO:0000313" key="3">
    <source>
        <dbReference type="Proteomes" id="UP000237271"/>
    </source>
</evidence>
<sequence>MNVHTRTSVANAQETTNVLSDIVAEHEAARPSNMTKQYAPQQSEFKRCCGIKNYDDGCLVYEGKLVTFLKTFVIPRGNKRKKTVAQQLSMASIEAYAKAEIDLYQLQQSLKTNSHQHPHGKAYHDLFDTLTRKEYERKRKAYVDRGLDTVLDGFFLGHALHGRGEVRRFIELPDMLTLEVPGEGPQLYTPLVIEPRKDESARPNRKRWYDIHIINSANATKEMSYNTHVGRIKYAFEACGINSTVWTHANRGSGTKLAETYGATEEQIRRLGRWNAVCMEGCYLTALPKKAMRALAEFPTTGGSYWLRWGTFLQTRHLDQSGANIRQSLVFIFTGKSTMMLSKRLRSAMQSRKNALPAKLNLSAQSQVIS</sequence>
<accession>A0A2P4WZA4</accession>
<evidence type="ECO:0000313" key="2">
    <source>
        <dbReference type="EMBL" id="POM58626.1"/>
    </source>
</evidence>
<keyword evidence="3" id="KW-1185">Reference proteome</keyword>
<proteinExistence type="predicted"/>
<dbReference type="OrthoDB" id="120763at2759"/>
<protein>
    <submittedName>
        <fullName evidence="2">Short-chain dehydrogenase</fullName>
    </submittedName>
</protein>